<dbReference type="InterPro" id="IPR050111">
    <property type="entry name" value="C-type_lectin/snaclec_domain"/>
</dbReference>
<evidence type="ECO:0000313" key="4">
    <source>
        <dbReference type="EMBL" id="MBC5728632.1"/>
    </source>
</evidence>
<dbReference type="SUPFAM" id="SSF50370">
    <property type="entry name" value="Ricin B-like lectins"/>
    <property type="match status" value="1"/>
</dbReference>
<dbReference type="EMBL" id="JACOPS010000004">
    <property type="protein sequence ID" value="MBC5728632.1"/>
    <property type="molecule type" value="Genomic_DNA"/>
</dbReference>
<evidence type="ECO:0000313" key="5">
    <source>
        <dbReference type="Proteomes" id="UP000636755"/>
    </source>
</evidence>
<dbReference type="InterPro" id="IPR016187">
    <property type="entry name" value="CTDL_fold"/>
</dbReference>
<feature type="signal peptide" evidence="1">
    <location>
        <begin position="1"/>
        <end position="26"/>
    </location>
</feature>
<comment type="caution">
    <text evidence="4">The sequence shown here is derived from an EMBL/GenBank/DDBJ whole genome shotgun (WGS) entry which is preliminary data.</text>
</comment>
<dbReference type="Pfam" id="PF14200">
    <property type="entry name" value="RicinB_lectin_2"/>
    <property type="match status" value="1"/>
</dbReference>
<dbReference type="RefSeq" id="WP_186935728.1">
    <property type="nucleotide sequence ID" value="NZ_JACOPS010000004.1"/>
</dbReference>
<feature type="domain" description="C-type lectin" evidence="2">
    <location>
        <begin position="431"/>
        <end position="532"/>
    </location>
</feature>
<evidence type="ECO:0000256" key="1">
    <source>
        <dbReference type="SAM" id="SignalP"/>
    </source>
</evidence>
<dbReference type="InterPro" id="IPR001304">
    <property type="entry name" value="C-type_lectin-like"/>
</dbReference>
<dbReference type="Gene3D" id="3.10.100.10">
    <property type="entry name" value="Mannose-Binding Protein A, subunit A"/>
    <property type="match status" value="2"/>
</dbReference>
<dbReference type="Pfam" id="PF00404">
    <property type="entry name" value="Dockerin_1"/>
    <property type="match status" value="1"/>
</dbReference>
<dbReference type="CDD" id="cd14256">
    <property type="entry name" value="Dockerin_I"/>
    <property type="match status" value="1"/>
</dbReference>
<dbReference type="PROSITE" id="PS00018">
    <property type="entry name" value="EF_HAND_1"/>
    <property type="match status" value="2"/>
</dbReference>
<name>A0ABR7HMA6_9FIRM</name>
<dbReference type="SUPFAM" id="SSF56436">
    <property type="entry name" value="C-type lectin-like"/>
    <property type="match status" value="2"/>
</dbReference>
<dbReference type="Proteomes" id="UP000636755">
    <property type="component" value="Unassembled WGS sequence"/>
</dbReference>
<dbReference type="Gene3D" id="2.80.10.50">
    <property type="match status" value="1"/>
</dbReference>
<dbReference type="PANTHER" id="PTHR22803">
    <property type="entry name" value="MANNOSE, PHOSPHOLIPASE, LECTIN RECEPTOR RELATED"/>
    <property type="match status" value="1"/>
</dbReference>
<dbReference type="InterPro" id="IPR002105">
    <property type="entry name" value="Dockerin_1_rpt"/>
</dbReference>
<feature type="chain" id="PRO_5047248781" evidence="1">
    <location>
        <begin position="27"/>
        <end position="744"/>
    </location>
</feature>
<evidence type="ECO:0000259" key="2">
    <source>
        <dbReference type="PROSITE" id="PS50041"/>
    </source>
</evidence>
<proteinExistence type="predicted"/>
<protein>
    <submittedName>
        <fullName evidence="4">RICIN domain-containing protein</fullName>
    </submittedName>
</protein>
<dbReference type="SMART" id="SM00034">
    <property type="entry name" value="CLECT"/>
    <property type="match status" value="2"/>
</dbReference>
<accession>A0ABR7HMA6</accession>
<dbReference type="InterPro" id="IPR016186">
    <property type="entry name" value="C-type_lectin-like/link_sf"/>
</dbReference>
<dbReference type="InterPro" id="IPR016134">
    <property type="entry name" value="Dockerin_dom"/>
</dbReference>
<dbReference type="InterPro" id="IPR035992">
    <property type="entry name" value="Ricin_B-like_lectins"/>
</dbReference>
<dbReference type="CDD" id="cd00161">
    <property type="entry name" value="beta-trefoil_Ricin-like"/>
    <property type="match status" value="1"/>
</dbReference>
<dbReference type="PROSITE" id="PS51766">
    <property type="entry name" value="DOCKERIN"/>
    <property type="match status" value="1"/>
</dbReference>
<dbReference type="PROSITE" id="PS50231">
    <property type="entry name" value="RICIN_B_LECTIN"/>
    <property type="match status" value="1"/>
</dbReference>
<dbReference type="InterPro" id="IPR018247">
    <property type="entry name" value="EF_Hand_1_Ca_BS"/>
</dbReference>
<evidence type="ECO:0000259" key="3">
    <source>
        <dbReference type="PROSITE" id="PS51766"/>
    </source>
</evidence>
<dbReference type="SUPFAM" id="SSF63446">
    <property type="entry name" value="Type I dockerin domain"/>
    <property type="match status" value="1"/>
</dbReference>
<dbReference type="Pfam" id="PF00059">
    <property type="entry name" value="Lectin_C"/>
    <property type="match status" value="2"/>
</dbReference>
<dbReference type="InterPro" id="IPR036439">
    <property type="entry name" value="Dockerin_dom_sf"/>
</dbReference>
<keyword evidence="5" id="KW-1185">Reference proteome</keyword>
<reference evidence="4 5" key="1">
    <citation type="submission" date="2020-08" db="EMBL/GenBank/DDBJ databases">
        <title>Genome public.</title>
        <authorList>
            <person name="Liu C."/>
            <person name="Sun Q."/>
        </authorList>
    </citation>
    <scope>NUCLEOTIDE SEQUENCE [LARGE SCALE GENOMIC DNA]</scope>
    <source>
        <strain evidence="4 5">NSJ-71</strain>
    </source>
</reference>
<feature type="domain" description="C-type lectin" evidence="2">
    <location>
        <begin position="562"/>
        <end position="665"/>
    </location>
</feature>
<keyword evidence="1" id="KW-0732">Signal</keyword>
<feature type="domain" description="Dockerin" evidence="3">
    <location>
        <begin position="681"/>
        <end position="744"/>
    </location>
</feature>
<gene>
    <name evidence="4" type="ORF">H8R91_08910</name>
</gene>
<dbReference type="InterPro" id="IPR000772">
    <property type="entry name" value="Ricin_B_lectin"/>
</dbReference>
<organism evidence="4 5">
    <name type="scientific">Ruminococcus intestinalis</name>
    <dbReference type="NCBI Taxonomy" id="2763066"/>
    <lineage>
        <taxon>Bacteria</taxon>
        <taxon>Bacillati</taxon>
        <taxon>Bacillota</taxon>
        <taxon>Clostridia</taxon>
        <taxon>Eubacteriales</taxon>
        <taxon>Oscillospiraceae</taxon>
        <taxon>Ruminococcus</taxon>
    </lineage>
</organism>
<sequence length="744" mass="85268">MKKQVKKITALFLIVMLLLSMFSVNAANIEQEPVSNNSGVQNKINSIASIYPTGSYFTKSGNVCYSNAEEDCKLSNIPSRGGLPSGATVANITRDAWSCCAFARYVFYCTFGLAPENCGTVNSSNAQIGDYINFGTHYAIYLGQDSNYWYVYDSNYTSPPTNIVKYNRALRKSSFSYVTIYHASNYDSVNGSNNNYVDIGTDFYAYITNTAYWLYLSNDYDNVSAKSPTFLSEQIWKFEKLNDNSYIIQSSSNDTVLEVNGTNVQTNYYNGGDNQKWYILKYGDNKYTIKSKSRNYVLDLEGNANISGTNIQIYEPNGTDAQYFSIHKYDAPSVTNINLEVNGSTVRVNWDNITGSTRYDVYLIQSPWGWDSVKYSKKCTFNSNYCEFKNISPGEYAAFVVTKPNENSKQSSWKYFTICYNDYMPDNQIIFNNHIYSLYNDTLTWEEAKVHCEEIGGHLVTITNQEEQNVITDLLKNQYCRWYFLGASSTNNNGNYKWVTNEDFVYTNWNNNIPNSKDNYLMATTRLNGNWEVTNNNGYDCAIGYICEIESASIHPSNTQYYKSNKYELYDKTLTWEDANQLAKIKGGHLVTITSQEEEDFIEKLINNGNEYYYWLGGKKNSSNNFEWTNSENFNYSNWATNEPNNTNNVENYIFKYKSSGKWNDNINFINNIGFIIEYDNYIKLGDINSDGKISVNDVTELQMYISQSKDFSDEQKILADYNQDGVIDINDVTDIQRLIANMN</sequence>
<dbReference type="PROSITE" id="PS50041">
    <property type="entry name" value="C_TYPE_LECTIN_2"/>
    <property type="match status" value="2"/>
</dbReference>
<dbReference type="Gene3D" id="1.10.1330.10">
    <property type="entry name" value="Dockerin domain"/>
    <property type="match status" value="1"/>
</dbReference>
<dbReference type="CDD" id="cd00037">
    <property type="entry name" value="CLECT"/>
    <property type="match status" value="2"/>
</dbReference>